<dbReference type="AlphaFoldDB" id="A0A550D042"/>
<feature type="chain" id="PRO_5021964898" evidence="1">
    <location>
        <begin position="20"/>
        <end position="214"/>
    </location>
</feature>
<feature type="signal peptide" evidence="1">
    <location>
        <begin position="1"/>
        <end position="19"/>
    </location>
</feature>
<dbReference type="PANTHER" id="PTHR11362">
    <property type="entry name" value="PHOSPHATIDYLETHANOLAMINE-BINDING PROTEIN"/>
    <property type="match status" value="1"/>
</dbReference>
<dbReference type="Pfam" id="PF01161">
    <property type="entry name" value="PBP"/>
    <property type="match status" value="1"/>
</dbReference>
<dbReference type="STRING" id="97359.A0A550D042"/>
<evidence type="ECO:0000256" key="1">
    <source>
        <dbReference type="SAM" id="SignalP"/>
    </source>
</evidence>
<dbReference type="CDD" id="cd00866">
    <property type="entry name" value="PEBP_euk"/>
    <property type="match status" value="1"/>
</dbReference>
<dbReference type="InterPro" id="IPR008914">
    <property type="entry name" value="PEBP"/>
</dbReference>
<dbReference type="InterPro" id="IPR035810">
    <property type="entry name" value="PEBP_euk"/>
</dbReference>
<dbReference type="InterPro" id="IPR036610">
    <property type="entry name" value="PEBP-like_sf"/>
</dbReference>
<keyword evidence="1" id="KW-0732">Signal</keyword>
<dbReference type="SUPFAM" id="SSF49777">
    <property type="entry name" value="PEBP-like"/>
    <property type="match status" value="1"/>
</dbReference>
<dbReference type="OrthoDB" id="2506647at2759"/>
<protein>
    <submittedName>
        <fullName evidence="2">Phosphatidylethanolamine-binding protein</fullName>
    </submittedName>
</protein>
<organism evidence="2 3">
    <name type="scientific">Schizophyllum amplum</name>
    <dbReference type="NCBI Taxonomy" id="97359"/>
    <lineage>
        <taxon>Eukaryota</taxon>
        <taxon>Fungi</taxon>
        <taxon>Dikarya</taxon>
        <taxon>Basidiomycota</taxon>
        <taxon>Agaricomycotina</taxon>
        <taxon>Agaricomycetes</taxon>
        <taxon>Agaricomycetidae</taxon>
        <taxon>Agaricales</taxon>
        <taxon>Schizophyllaceae</taxon>
        <taxon>Schizophyllum</taxon>
    </lineage>
</organism>
<evidence type="ECO:0000313" key="3">
    <source>
        <dbReference type="Proteomes" id="UP000320762"/>
    </source>
</evidence>
<evidence type="ECO:0000313" key="2">
    <source>
        <dbReference type="EMBL" id="TRM70410.1"/>
    </source>
</evidence>
<accession>A0A550D042</accession>
<keyword evidence="3" id="KW-1185">Reference proteome</keyword>
<sequence length="214" mass="23565">MQLLTILATYLATLFVTNSGPGEVRDAFYRAKIVPDVLPAFNPTLDLYIEFDKVAVYEPGPRLHVKDTDGCPTFVIHSSQATDMLSKYVVAMVDPDAYYPDNSSVSQVRHYLGANLTVGGIGSFWTSPIKNLTEPITNWMSPSPPDGSDPHRYVVLVYQQPWNFTLDDIKPYLNSSSERENFNLTSFASAVGLAEPVGGTYFLVGPDGSSDSRK</sequence>
<dbReference type="Proteomes" id="UP000320762">
    <property type="component" value="Unassembled WGS sequence"/>
</dbReference>
<dbReference type="PANTHER" id="PTHR11362:SF82">
    <property type="entry name" value="PHOSPHATIDYLETHANOLAMINE-BINDING PROTEIN 4"/>
    <property type="match status" value="1"/>
</dbReference>
<dbReference type="EMBL" id="VDMD01000001">
    <property type="protein sequence ID" value="TRM70410.1"/>
    <property type="molecule type" value="Genomic_DNA"/>
</dbReference>
<gene>
    <name evidence="2" type="ORF">BD626DRAFT_477368</name>
</gene>
<name>A0A550D042_9AGAR</name>
<comment type="caution">
    <text evidence="2">The sequence shown here is derived from an EMBL/GenBank/DDBJ whole genome shotgun (WGS) entry which is preliminary data.</text>
</comment>
<proteinExistence type="predicted"/>
<reference evidence="2 3" key="1">
    <citation type="journal article" date="2019" name="New Phytol.">
        <title>Comparative genomics reveals unique wood-decay strategies and fruiting body development in the Schizophyllaceae.</title>
        <authorList>
            <person name="Almasi E."/>
            <person name="Sahu N."/>
            <person name="Krizsan K."/>
            <person name="Balint B."/>
            <person name="Kovacs G.M."/>
            <person name="Kiss B."/>
            <person name="Cseklye J."/>
            <person name="Drula E."/>
            <person name="Henrissat B."/>
            <person name="Nagy I."/>
            <person name="Chovatia M."/>
            <person name="Adam C."/>
            <person name="LaButti K."/>
            <person name="Lipzen A."/>
            <person name="Riley R."/>
            <person name="Grigoriev I.V."/>
            <person name="Nagy L.G."/>
        </authorList>
    </citation>
    <scope>NUCLEOTIDE SEQUENCE [LARGE SCALE GENOMIC DNA]</scope>
    <source>
        <strain evidence="2 3">NL-1724</strain>
    </source>
</reference>
<dbReference type="Gene3D" id="3.90.280.10">
    <property type="entry name" value="PEBP-like"/>
    <property type="match status" value="1"/>
</dbReference>